<keyword evidence="1 2" id="KW-0238">DNA-binding</keyword>
<dbReference type="PRINTS" id="PR00364">
    <property type="entry name" value="DISEASERSIST"/>
</dbReference>
<evidence type="ECO:0000313" key="5">
    <source>
        <dbReference type="EMBL" id="GAA0747888.1"/>
    </source>
</evidence>
<feature type="region of interest" description="Disordered" evidence="3">
    <location>
        <begin position="508"/>
        <end position="532"/>
    </location>
</feature>
<dbReference type="InterPro" id="IPR027417">
    <property type="entry name" value="P-loop_NTPase"/>
</dbReference>
<dbReference type="Gene3D" id="1.10.10.10">
    <property type="entry name" value="Winged helix-like DNA-binding domain superfamily/Winged helix DNA-binding domain"/>
    <property type="match status" value="1"/>
</dbReference>
<evidence type="ECO:0000256" key="2">
    <source>
        <dbReference type="PROSITE-ProRule" id="PRU01091"/>
    </source>
</evidence>
<dbReference type="SMART" id="SM00862">
    <property type="entry name" value="Trans_reg_C"/>
    <property type="match status" value="1"/>
</dbReference>
<dbReference type="PROSITE" id="PS51755">
    <property type="entry name" value="OMPR_PHOB"/>
    <property type="match status" value="1"/>
</dbReference>
<feature type="domain" description="OmpR/PhoB-type" evidence="4">
    <location>
        <begin position="33"/>
        <end position="131"/>
    </location>
</feature>
<dbReference type="InterPro" id="IPR016032">
    <property type="entry name" value="Sig_transdc_resp-reg_C-effctor"/>
</dbReference>
<dbReference type="Pfam" id="PF13401">
    <property type="entry name" value="AAA_22"/>
    <property type="match status" value="1"/>
</dbReference>
<keyword evidence="6" id="KW-1185">Reference proteome</keyword>
<dbReference type="EMBL" id="BAAAEW010000007">
    <property type="protein sequence ID" value="GAA0747888.1"/>
    <property type="molecule type" value="Genomic_DNA"/>
</dbReference>
<dbReference type="InterPro" id="IPR001867">
    <property type="entry name" value="OmpR/PhoB-type_DNA-bd"/>
</dbReference>
<gene>
    <name evidence="5" type="ORF">GCM10009107_16830</name>
</gene>
<dbReference type="CDD" id="cd00383">
    <property type="entry name" value="trans_reg_C"/>
    <property type="match status" value="1"/>
</dbReference>
<reference evidence="5 6" key="1">
    <citation type="journal article" date="2019" name="Int. J. Syst. Evol. Microbiol.">
        <title>The Global Catalogue of Microorganisms (GCM) 10K type strain sequencing project: providing services to taxonomists for standard genome sequencing and annotation.</title>
        <authorList>
            <consortium name="The Broad Institute Genomics Platform"/>
            <consortium name="The Broad Institute Genome Sequencing Center for Infectious Disease"/>
            <person name="Wu L."/>
            <person name="Ma J."/>
        </authorList>
    </citation>
    <scope>NUCLEOTIDE SEQUENCE [LARGE SCALE GENOMIC DNA]</scope>
    <source>
        <strain evidence="5 6">JCM 15503</strain>
    </source>
</reference>
<dbReference type="PANTHER" id="PTHR47691">
    <property type="entry name" value="REGULATOR-RELATED"/>
    <property type="match status" value="1"/>
</dbReference>
<feature type="region of interest" description="Disordered" evidence="3">
    <location>
        <begin position="139"/>
        <end position="158"/>
    </location>
</feature>
<comment type="caution">
    <text evidence="5">The sequence shown here is derived from an EMBL/GenBank/DDBJ whole genome shotgun (WGS) entry which is preliminary data.</text>
</comment>
<evidence type="ECO:0000259" key="4">
    <source>
        <dbReference type="PROSITE" id="PS51755"/>
    </source>
</evidence>
<evidence type="ECO:0000313" key="6">
    <source>
        <dbReference type="Proteomes" id="UP001500279"/>
    </source>
</evidence>
<dbReference type="InterPro" id="IPR058852">
    <property type="entry name" value="HTH_77"/>
</dbReference>
<dbReference type="SUPFAM" id="SSF52540">
    <property type="entry name" value="P-loop containing nucleoside triphosphate hydrolases"/>
    <property type="match status" value="1"/>
</dbReference>
<accession>A0ABN1JW76</accession>
<evidence type="ECO:0000256" key="1">
    <source>
        <dbReference type="ARBA" id="ARBA00023125"/>
    </source>
</evidence>
<dbReference type="InterPro" id="IPR049945">
    <property type="entry name" value="AAA_22"/>
</dbReference>
<dbReference type="Gene3D" id="3.40.50.300">
    <property type="entry name" value="P-loop containing nucleotide triphosphate hydrolases"/>
    <property type="match status" value="1"/>
</dbReference>
<dbReference type="PANTHER" id="PTHR47691:SF3">
    <property type="entry name" value="HTH-TYPE TRANSCRIPTIONAL REGULATOR RV0890C-RELATED"/>
    <property type="match status" value="1"/>
</dbReference>
<organism evidence="5 6">
    <name type="scientific">Ideonella azotifigens</name>
    <dbReference type="NCBI Taxonomy" id="513160"/>
    <lineage>
        <taxon>Bacteria</taxon>
        <taxon>Pseudomonadati</taxon>
        <taxon>Pseudomonadota</taxon>
        <taxon>Betaproteobacteria</taxon>
        <taxon>Burkholderiales</taxon>
        <taxon>Sphaerotilaceae</taxon>
        <taxon>Ideonella</taxon>
    </lineage>
</organism>
<proteinExistence type="predicted"/>
<dbReference type="InterPro" id="IPR036388">
    <property type="entry name" value="WH-like_DNA-bd_sf"/>
</dbReference>
<protein>
    <recommendedName>
        <fullName evidence="4">OmpR/PhoB-type domain-containing protein</fullName>
    </recommendedName>
</protein>
<feature type="DNA-binding region" description="OmpR/PhoB-type" evidence="2">
    <location>
        <begin position="33"/>
        <end position="131"/>
    </location>
</feature>
<dbReference type="Pfam" id="PF00486">
    <property type="entry name" value="Trans_reg_C"/>
    <property type="match status" value="1"/>
</dbReference>
<name>A0ABN1JW76_9BURK</name>
<dbReference type="Pfam" id="PF25872">
    <property type="entry name" value="HTH_77"/>
    <property type="match status" value="1"/>
</dbReference>
<evidence type="ECO:0000256" key="3">
    <source>
        <dbReference type="SAM" id="MobiDB-lite"/>
    </source>
</evidence>
<dbReference type="SUPFAM" id="SSF46894">
    <property type="entry name" value="C-terminal effector domain of the bipartite response regulators"/>
    <property type="match status" value="1"/>
</dbReference>
<sequence length="583" mass="62404">MGAWVAAAIFPTVRSAPRVMEKIMKPEPREATPSSYEFGKFLLVPERQALLESGTQVRIGGRAFEMLTVLVTCAGEVVSKRELLERVWPDTVVEESNLKVHMAALRRVLGDDPSAARYVATVTGRGYRFIAEVTAHTSPAGRASSSTSTPRRSNLPAGRASVLGRDDVIDMSWDELTQCRLISIVGAGGVGKTTVALAVAERALGAFKDGVWLIDLASLTEPHEMPGAIASAMGLALHGPGEWAALCEHLRELALLLVLDNCEHLIDGAARYAAQILATAANVKILATSRAPLQMAGERVRRLAGLCAPPRSERLNATQALRFPAIQLFVERATSSFERFEFHDADAAAISEICRRLDGLALAIELAAACIPAFGVGGLLGQLDNRLHLLMGRRAGPERHRSLAASFDWSHALLSEAEATVLRAVSVFDGEFDCPAAAAVTDLSLEQTTEALGTLAEKSLVTANFGGPTVSYFLPETTRHCCLERLALSGQEHLVRFRLAHHRRGALDQQGAALSPRDTGQQPPNSPCSHCGTKRGAACEAPPITPSKGHHDQSKKLPEHLSRCSGCHARVHAGPCRTAATIA</sequence>
<dbReference type="Proteomes" id="UP001500279">
    <property type="component" value="Unassembled WGS sequence"/>
</dbReference>
<feature type="compositionally biased region" description="Low complexity" evidence="3">
    <location>
        <begin position="139"/>
        <end position="153"/>
    </location>
</feature>